<dbReference type="FunFam" id="3.30.200.20:FF:000236">
    <property type="entry name" value="Non-specific serine/threonine protein kinase"/>
    <property type="match status" value="1"/>
</dbReference>
<dbReference type="PANTHER" id="PTHR24346:SF110">
    <property type="entry name" value="NON-SPECIFIC SERINE_THREONINE PROTEIN KINASE"/>
    <property type="match status" value="1"/>
</dbReference>
<dbReference type="Pfam" id="PF16579">
    <property type="entry name" value="AdenylateSensor"/>
    <property type="match status" value="1"/>
</dbReference>
<dbReference type="CDD" id="cd14079">
    <property type="entry name" value="STKc_AMPK_alpha"/>
    <property type="match status" value="1"/>
</dbReference>
<dbReference type="GO" id="GO:0005634">
    <property type="term" value="C:nucleus"/>
    <property type="evidence" value="ECO:0007669"/>
    <property type="project" value="UniProtKB-SubCell"/>
</dbReference>
<dbReference type="InterPro" id="IPR028375">
    <property type="entry name" value="KA1/Ssp2_C"/>
</dbReference>
<dbReference type="GO" id="GO:0005737">
    <property type="term" value="C:cytoplasm"/>
    <property type="evidence" value="ECO:0007669"/>
    <property type="project" value="TreeGrafter"/>
</dbReference>
<dbReference type="FunFam" id="1.10.510.10:FF:000544">
    <property type="entry name" value="Non-specific serine/threonine protein kinase"/>
    <property type="match status" value="1"/>
</dbReference>
<evidence type="ECO:0000313" key="17">
    <source>
        <dbReference type="Proteomes" id="UP000070444"/>
    </source>
</evidence>
<comment type="subcellular location">
    <subcellularLocation>
        <location evidence="1">Nucleus</location>
    </subcellularLocation>
</comment>
<dbReference type="EMBL" id="KQ964422">
    <property type="protein sequence ID" value="KXN74543.1"/>
    <property type="molecule type" value="Genomic_DNA"/>
</dbReference>
<evidence type="ECO:0000256" key="14">
    <source>
        <dbReference type="SAM" id="MobiDB-lite"/>
    </source>
</evidence>
<dbReference type="EC" id="2.7.11.1" evidence="3"/>
<dbReference type="InterPro" id="IPR008271">
    <property type="entry name" value="Ser/Thr_kinase_AS"/>
</dbReference>
<proteinExistence type="inferred from homology"/>
<evidence type="ECO:0000256" key="11">
    <source>
        <dbReference type="ARBA" id="ARBA00047899"/>
    </source>
</evidence>
<keyword evidence="4" id="KW-0723">Serine/threonine-protein kinase</keyword>
<evidence type="ECO:0000256" key="6">
    <source>
        <dbReference type="ARBA" id="ARBA00022741"/>
    </source>
</evidence>
<dbReference type="Gene3D" id="1.10.510.10">
    <property type="entry name" value="Transferase(Phosphotransferase) domain 1"/>
    <property type="match status" value="1"/>
</dbReference>
<dbReference type="OMA" id="GSWLKMA"/>
<dbReference type="GO" id="GO:0035556">
    <property type="term" value="P:intracellular signal transduction"/>
    <property type="evidence" value="ECO:0007669"/>
    <property type="project" value="TreeGrafter"/>
</dbReference>
<evidence type="ECO:0000256" key="9">
    <source>
        <dbReference type="ARBA" id="ARBA00023242"/>
    </source>
</evidence>
<dbReference type="SUPFAM" id="SSF56112">
    <property type="entry name" value="Protein kinase-like (PK-like)"/>
    <property type="match status" value="1"/>
</dbReference>
<dbReference type="InterPro" id="IPR013896">
    <property type="entry name" value="SNF1_UBA"/>
</dbReference>
<reference evidence="16 17" key="1">
    <citation type="journal article" date="2015" name="Genome Biol. Evol.">
        <title>Phylogenomic analyses indicate that early fungi evolved digesting cell walls of algal ancestors of land plants.</title>
        <authorList>
            <person name="Chang Y."/>
            <person name="Wang S."/>
            <person name="Sekimoto S."/>
            <person name="Aerts A.L."/>
            <person name="Choi C."/>
            <person name="Clum A."/>
            <person name="LaButti K.M."/>
            <person name="Lindquist E.A."/>
            <person name="Yee Ngan C."/>
            <person name="Ohm R.A."/>
            <person name="Salamov A.A."/>
            <person name="Grigoriev I.V."/>
            <person name="Spatafora J.W."/>
            <person name="Berbee M.L."/>
        </authorList>
    </citation>
    <scope>NUCLEOTIDE SEQUENCE [LARGE SCALE GENOMIC DNA]</scope>
    <source>
        <strain evidence="16 17">NRRL 28638</strain>
    </source>
</reference>
<feature type="region of interest" description="Disordered" evidence="14">
    <location>
        <begin position="509"/>
        <end position="528"/>
    </location>
</feature>
<dbReference type="GO" id="GO:0106310">
    <property type="term" value="F:protein serine kinase activity"/>
    <property type="evidence" value="ECO:0007669"/>
    <property type="project" value="RHEA"/>
</dbReference>
<dbReference type="CDD" id="cd12122">
    <property type="entry name" value="AMPKA_C"/>
    <property type="match status" value="1"/>
</dbReference>
<dbReference type="PANTHER" id="PTHR24346">
    <property type="entry name" value="MAP/MICROTUBULE AFFINITY-REGULATING KINASE"/>
    <property type="match status" value="1"/>
</dbReference>
<dbReference type="Proteomes" id="UP000070444">
    <property type="component" value="Unassembled WGS sequence"/>
</dbReference>
<dbReference type="InterPro" id="IPR011009">
    <property type="entry name" value="Kinase-like_dom_sf"/>
</dbReference>
<evidence type="ECO:0000256" key="8">
    <source>
        <dbReference type="ARBA" id="ARBA00022840"/>
    </source>
</evidence>
<keyword evidence="5" id="KW-0808">Transferase</keyword>
<dbReference type="PROSITE" id="PS00107">
    <property type="entry name" value="PROTEIN_KINASE_ATP"/>
    <property type="match status" value="1"/>
</dbReference>
<dbReference type="Pfam" id="PF08587">
    <property type="entry name" value="UBA_2"/>
    <property type="match status" value="1"/>
</dbReference>
<feature type="binding site" evidence="13">
    <location>
        <position position="40"/>
    </location>
    <ligand>
        <name>ATP</name>
        <dbReference type="ChEBI" id="CHEBI:30616"/>
    </ligand>
</feature>
<evidence type="ECO:0000313" key="16">
    <source>
        <dbReference type="EMBL" id="KXN74543.1"/>
    </source>
</evidence>
<dbReference type="Gene3D" id="3.30.310.80">
    <property type="entry name" value="Kinase associated domain 1, KA1"/>
    <property type="match status" value="1"/>
</dbReference>
<evidence type="ECO:0000256" key="2">
    <source>
        <dbReference type="ARBA" id="ARBA00006234"/>
    </source>
</evidence>
<evidence type="ECO:0000256" key="7">
    <source>
        <dbReference type="ARBA" id="ARBA00022777"/>
    </source>
</evidence>
<name>A0A137PHR2_CONC2</name>
<dbReference type="GO" id="GO:0005524">
    <property type="term" value="F:ATP binding"/>
    <property type="evidence" value="ECO:0007669"/>
    <property type="project" value="UniProtKB-UniRule"/>
</dbReference>
<dbReference type="SMART" id="SM00220">
    <property type="entry name" value="S_TKc"/>
    <property type="match status" value="1"/>
</dbReference>
<keyword evidence="9" id="KW-0539">Nucleus</keyword>
<evidence type="ECO:0000256" key="10">
    <source>
        <dbReference type="ARBA" id="ARBA00023277"/>
    </source>
</evidence>
<dbReference type="OrthoDB" id="193931at2759"/>
<comment type="similarity">
    <text evidence="2">Belongs to the protein kinase superfamily. CAMK Ser/Thr protein kinase family. SNF1 subfamily.</text>
</comment>
<evidence type="ECO:0000256" key="13">
    <source>
        <dbReference type="PROSITE-ProRule" id="PRU10141"/>
    </source>
</evidence>
<organism evidence="16 17">
    <name type="scientific">Conidiobolus coronatus (strain ATCC 28846 / CBS 209.66 / NRRL 28638)</name>
    <name type="common">Delacroixia coronata</name>
    <dbReference type="NCBI Taxonomy" id="796925"/>
    <lineage>
        <taxon>Eukaryota</taxon>
        <taxon>Fungi</taxon>
        <taxon>Fungi incertae sedis</taxon>
        <taxon>Zoopagomycota</taxon>
        <taxon>Entomophthoromycotina</taxon>
        <taxon>Entomophthoromycetes</taxon>
        <taxon>Entomophthorales</taxon>
        <taxon>Ancylistaceae</taxon>
        <taxon>Conidiobolus</taxon>
    </lineage>
</organism>
<dbReference type="SUPFAM" id="SSF103243">
    <property type="entry name" value="KA1-like"/>
    <property type="match status" value="1"/>
</dbReference>
<protein>
    <recommendedName>
        <fullName evidence="3">non-specific serine/threonine protein kinase</fullName>
        <ecNumber evidence="3">2.7.11.1</ecNumber>
    </recommendedName>
</protein>
<keyword evidence="8 13" id="KW-0067">ATP-binding</keyword>
<evidence type="ECO:0000256" key="5">
    <source>
        <dbReference type="ARBA" id="ARBA00022679"/>
    </source>
</evidence>
<sequence>MASNKIQILDYQVLQTIGEGSFGKVKLGVHTKTGHQVAMKIINRKKIANLDMVGRVKREIQYLKLLRHPHIIKLYEVITTPTDIIMVIEFAGRELFDYIVNNGKMAEPVARRFFQQIIGAVEYCHRHKIVHRDLKPENLLLDPYDNVKIADFGLSNIMNDGDFLKTSCGSPNYAAPEVIGGKLYAGPEVDVWSCGVILYVMLCGRLPFDDDYIPHLFKKITEGIFSLPTYLSGDARSLLSSMLVVDPLKRITIQEIRNHPWFAVDLPDYLQPIPLVEQPEYVPLDEEVLKTLERKMSLNKDDILKALNEPQVANNSVQVAYQLVVDHQQVLDFARNHPHQDVEGYLMSSSPPSCNKAKLAKKMANMNLAEAAGNNAETEDEDDTNHTIRILGSSLPNSSPLSNVGSLRARSFSNGSSSISIGSRRKARTKWHFGIRSRNSPKDVMLEIYRALQQLKMDWKIHNPYHLQCRYIYPHTGIVVKIELQLYRLDNNSYLVDFKNVLPKRSEEGLLKNGSTHTSSDNLSSTGSVQSTKVSGISNSSPYAFFDVCTQLITELAVSS</sequence>
<evidence type="ECO:0000256" key="1">
    <source>
        <dbReference type="ARBA" id="ARBA00004123"/>
    </source>
</evidence>
<dbReference type="PROSITE" id="PS50011">
    <property type="entry name" value="PROTEIN_KINASE_DOM"/>
    <property type="match status" value="1"/>
</dbReference>
<feature type="domain" description="Protein kinase" evidence="15">
    <location>
        <begin position="11"/>
        <end position="262"/>
    </location>
</feature>
<dbReference type="STRING" id="796925.A0A137PHR2"/>
<keyword evidence="7 16" id="KW-0418">Kinase</keyword>
<dbReference type="Pfam" id="PF00069">
    <property type="entry name" value="Pkinase"/>
    <property type="match status" value="1"/>
</dbReference>
<dbReference type="InterPro" id="IPR032270">
    <property type="entry name" value="AMPK_C"/>
</dbReference>
<keyword evidence="6 13" id="KW-0547">Nucleotide-binding</keyword>
<evidence type="ECO:0000256" key="4">
    <source>
        <dbReference type="ARBA" id="ARBA00022527"/>
    </source>
</evidence>
<feature type="compositionally biased region" description="Polar residues" evidence="14">
    <location>
        <begin position="513"/>
        <end position="528"/>
    </location>
</feature>
<dbReference type="AlphaFoldDB" id="A0A137PHR2"/>
<keyword evidence="17" id="KW-1185">Reference proteome</keyword>
<dbReference type="GO" id="GO:0004674">
    <property type="term" value="F:protein serine/threonine kinase activity"/>
    <property type="evidence" value="ECO:0007669"/>
    <property type="project" value="UniProtKB-KW"/>
</dbReference>
<evidence type="ECO:0000259" key="15">
    <source>
        <dbReference type="PROSITE" id="PS50011"/>
    </source>
</evidence>
<gene>
    <name evidence="16" type="ORF">CONCODRAFT_67406</name>
</gene>
<dbReference type="InterPro" id="IPR017441">
    <property type="entry name" value="Protein_kinase_ATP_BS"/>
</dbReference>
<evidence type="ECO:0000256" key="3">
    <source>
        <dbReference type="ARBA" id="ARBA00012513"/>
    </source>
</evidence>
<dbReference type="InterPro" id="IPR000719">
    <property type="entry name" value="Prot_kinase_dom"/>
</dbReference>
<comment type="catalytic activity">
    <reaction evidence="11">
        <text>L-threonyl-[protein] + ATP = O-phospho-L-threonyl-[protein] + ADP + H(+)</text>
        <dbReference type="Rhea" id="RHEA:46608"/>
        <dbReference type="Rhea" id="RHEA-COMP:11060"/>
        <dbReference type="Rhea" id="RHEA-COMP:11605"/>
        <dbReference type="ChEBI" id="CHEBI:15378"/>
        <dbReference type="ChEBI" id="CHEBI:30013"/>
        <dbReference type="ChEBI" id="CHEBI:30616"/>
        <dbReference type="ChEBI" id="CHEBI:61977"/>
        <dbReference type="ChEBI" id="CHEBI:456216"/>
        <dbReference type="EC" id="2.7.11.1"/>
    </reaction>
</comment>
<comment type="catalytic activity">
    <reaction evidence="12">
        <text>L-seryl-[protein] + ATP = O-phospho-L-seryl-[protein] + ADP + H(+)</text>
        <dbReference type="Rhea" id="RHEA:17989"/>
        <dbReference type="Rhea" id="RHEA-COMP:9863"/>
        <dbReference type="Rhea" id="RHEA-COMP:11604"/>
        <dbReference type="ChEBI" id="CHEBI:15378"/>
        <dbReference type="ChEBI" id="CHEBI:29999"/>
        <dbReference type="ChEBI" id="CHEBI:30616"/>
        <dbReference type="ChEBI" id="CHEBI:83421"/>
        <dbReference type="ChEBI" id="CHEBI:456216"/>
        <dbReference type="EC" id="2.7.11.1"/>
    </reaction>
</comment>
<accession>A0A137PHR2</accession>
<dbReference type="PROSITE" id="PS00108">
    <property type="entry name" value="PROTEIN_KINASE_ST"/>
    <property type="match status" value="1"/>
</dbReference>
<keyword evidence="10" id="KW-0119">Carbohydrate metabolism</keyword>
<evidence type="ECO:0000256" key="12">
    <source>
        <dbReference type="ARBA" id="ARBA00048679"/>
    </source>
</evidence>